<feature type="region of interest" description="Disordered" evidence="1">
    <location>
        <begin position="177"/>
        <end position="253"/>
    </location>
</feature>
<feature type="region of interest" description="Disordered" evidence="1">
    <location>
        <begin position="1"/>
        <end position="32"/>
    </location>
</feature>
<feature type="compositionally biased region" description="Low complexity" evidence="1">
    <location>
        <begin position="214"/>
        <end position="237"/>
    </location>
</feature>
<feature type="region of interest" description="Disordered" evidence="1">
    <location>
        <begin position="117"/>
        <end position="157"/>
    </location>
</feature>
<feature type="compositionally biased region" description="Basic and acidic residues" evidence="1">
    <location>
        <begin position="243"/>
        <end position="253"/>
    </location>
</feature>
<comment type="caution">
    <text evidence="2">The sequence shown here is derived from an EMBL/GenBank/DDBJ whole genome shotgun (WGS) entry which is preliminary data.</text>
</comment>
<reference evidence="2 3" key="1">
    <citation type="submission" date="2022-05" db="EMBL/GenBank/DDBJ databases">
        <authorList>
            <consortium name="Genoscope - CEA"/>
            <person name="William W."/>
        </authorList>
    </citation>
    <scope>NUCLEOTIDE SEQUENCE [LARGE SCALE GENOMIC DNA]</scope>
</reference>
<feature type="compositionally biased region" description="Polar residues" evidence="1">
    <location>
        <begin position="203"/>
        <end position="213"/>
    </location>
</feature>
<accession>A0ABN8RSZ2</accession>
<organism evidence="2 3">
    <name type="scientific">Porites evermanni</name>
    <dbReference type="NCBI Taxonomy" id="104178"/>
    <lineage>
        <taxon>Eukaryota</taxon>
        <taxon>Metazoa</taxon>
        <taxon>Cnidaria</taxon>
        <taxon>Anthozoa</taxon>
        <taxon>Hexacorallia</taxon>
        <taxon>Scleractinia</taxon>
        <taxon>Fungiina</taxon>
        <taxon>Poritidae</taxon>
        <taxon>Porites</taxon>
    </lineage>
</organism>
<feature type="compositionally biased region" description="Basic and acidic residues" evidence="1">
    <location>
        <begin position="136"/>
        <end position="147"/>
    </location>
</feature>
<feature type="compositionally biased region" description="Acidic residues" evidence="1">
    <location>
        <begin position="126"/>
        <end position="135"/>
    </location>
</feature>
<name>A0ABN8RSZ2_9CNID</name>
<evidence type="ECO:0000256" key="1">
    <source>
        <dbReference type="SAM" id="MobiDB-lite"/>
    </source>
</evidence>
<feature type="compositionally biased region" description="Basic and acidic residues" evidence="1">
    <location>
        <begin position="17"/>
        <end position="32"/>
    </location>
</feature>
<dbReference type="EMBL" id="CALNXI010002075">
    <property type="protein sequence ID" value="CAH3182596.1"/>
    <property type="molecule type" value="Genomic_DNA"/>
</dbReference>
<sequence length="353" mass="39608">MAVTSTSHSCLMRKVKRDKETERKEKKKKGDEKVVKSHIQSIEDEISKLCQDFKVEEMFSPVETLNPTKPGRNEGEIQMTPTTKKNYMEMTPGKWKAFQMGYSYALKQSVIAKENDCSNVSGSDTETSDNDSDSAEETRRERADKQPSECSEADNCQELSQASEGIEYNSHITGAIGVTQRVPKGSRAPRATSATRQQGQQGNHGNRATRATMQQGNKATGQQGQQGNQSNKGNKGNRATGELSKESAKENDVRNNGTFRWTEIKDKILLREVRFVEPYQFKAGSKESGQAWSEVAGAVNQYDGFKVMPRDQRSVRDRFNKLVGDYNRKMRKEGESGTNPKPLFEAEIILQEI</sequence>
<proteinExistence type="predicted"/>
<evidence type="ECO:0000313" key="3">
    <source>
        <dbReference type="Proteomes" id="UP001159427"/>
    </source>
</evidence>
<protein>
    <recommendedName>
        <fullName evidence="4">Myb-like domain-containing protein</fullName>
    </recommendedName>
</protein>
<evidence type="ECO:0000313" key="2">
    <source>
        <dbReference type="EMBL" id="CAH3182596.1"/>
    </source>
</evidence>
<dbReference type="Proteomes" id="UP001159427">
    <property type="component" value="Unassembled WGS sequence"/>
</dbReference>
<evidence type="ECO:0008006" key="4">
    <source>
        <dbReference type="Google" id="ProtNLM"/>
    </source>
</evidence>
<keyword evidence="3" id="KW-1185">Reference proteome</keyword>
<gene>
    <name evidence="2" type="ORF">PEVE_00014291</name>
</gene>